<name>A0ABS7DIS7_9FIRM</name>
<evidence type="ECO:0000313" key="5">
    <source>
        <dbReference type="Proteomes" id="UP000719942"/>
    </source>
</evidence>
<keyword evidence="5" id="KW-1185">Reference proteome</keyword>
<comment type="caution">
    <text evidence="4">The sequence shown here is derived from an EMBL/GenBank/DDBJ whole genome shotgun (WGS) entry which is preliminary data.</text>
</comment>
<evidence type="ECO:0000256" key="1">
    <source>
        <dbReference type="SAM" id="MobiDB-lite"/>
    </source>
</evidence>
<feature type="domain" description="M23ase beta-sheet core" evidence="3">
    <location>
        <begin position="142"/>
        <end position="237"/>
    </location>
</feature>
<keyword evidence="2" id="KW-0812">Transmembrane</keyword>
<accession>A0ABS7DIS7</accession>
<dbReference type="Gene3D" id="2.70.70.10">
    <property type="entry name" value="Glucose Permease (Domain IIA)"/>
    <property type="match status" value="1"/>
</dbReference>
<feature type="region of interest" description="Disordered" evidence="1">
    <location>
        <begin position="74"/>
        <end position="104"/>
    </location>
</feature>
<evidence type="ECO:0000259" key="3">
    <source>
        <dbReference type="Pfam" id="PF01551"/>
    </source>
</evidence>
<dbReference type="InterPro" id="IPR050570">
    <property type="entry name" value="Cell_wall_metabolism_enzyme"/>
</dbReference>
<keyword evidence="2" id="KW-0472">Membrane</keyword>
<dbReference type="InterPro" id="IPR011055">
    <property type="entry name" value="Dup_hybrid_motif"/>
</dbReference>
<keyword evidence="2" id="KW-1133">Transmembrane helix</keyword>
<dbReference type="CDD" id="cd12797">
    <property type="entry name" value="M23_peptidase"/>
    <property type="match status" value="1"/>
</dbReference>
<dbReference type="EMBL" id="JAGFNZ010000001">
    <property type="protein sequence ID" value="MBW7571188.1"/>
    <property type="molecule type" value="Genomic_DNA"/>
</dbReference>
<dbReference type="SUPFAM" id="SSF51261">
    <property type="entry name" value="Duplicated hybrid motif"/>
    <property type="match status" value="1"/>
</dbReference>
<protein>
    <submittedName>
        <fullName evidence="4">Peptidoglycan DD-metalloendopeptidase family protein</fullName>
    </submittedName>
</protein>
<evidence type="ECO:0000313" key="4">
    <source>
        <dbReference type="EMBL" id="MBW7571188.1"/>
    </source>
</evidence>
<evidence type="ECO:0000256" key="2">
    <source>
        <dbReference type="SAM" id="Phobius"/>
    </source>
</evidence>
<organism evidence="4 5">
    <name type="scientific">Caproiciproducens faecalis</name>
    <dbReference type="NCBI Taxonomy" id="2820301"/>
    <lineage>
        <taxon>Bacteria</taxon>
        <taxon>Bacillati</taxon>
        <taxon>Bacillota</taxon>
        <taxon>Clostridia</taxon>
        <taxon>Eubacteriales</taxon>
        <taxon>Acutalibacteraceae</taxon>
        <taxon>Caproiciproducens</taxon>
    </lineage>
</organism>
<dbReference type="Proteomes" id="UP000719942">
    <property type="component" value="Unassembled WGS sequence"/>
</dbReference>
<dbReference type="PANTHER" id="PTHR21666:SF270">
    <property type="entry name" value="MUREIN HYDROLASE ACTIVATOR ENVC"/>
    <property type="match status" value="1"/>
</dbReference>
<dbReference type="Pfam" id="PF01551">
    <property type="entry name" value="Peptidase_M23"/>
    <property type="match status" value="1"/>
</dbReference>
<sequence>MSNLHLLNNKSQKNNSKGFYIALGVCLIAVGVAAWTTYDSVVNYAAPDEGTTSSAQAQHTNETVSGIKVIAGETSSTAEPAQSEPAKEEPSQAPSAPPSSAVPAKQTTASVLTFTSPVEKTVALKFSGENPVFSTTMKDWRVHNGTDFSAKTGTAVKAIADGTVKNVYTDDLYGVTAVILHGSYETYYCGLDAVSVKKGAAVKQGQQIGTVGTIPCESADAAHLHLSMKKAGKYVDPLSVIK</sequence>
<gene>
    <name evidence="4" type="ORF">J5W02_00030</name>
</gene>
<dbReference type="RefSeq" id="WP_219938339.1">
    <property type="nucleotide sequence ID" value="NZ_JAGFNZ010000001.1"/>
</dbReference>
<dbReference type="InterPro" id="IPR016047">
    <property type="entry name" value="M23ase_b-sheet_dom"/>
</dbReference>
<feature type="transmembrane region" description="Helical" evidence="2">
    <location>
        <begin position="20"/>
        <end position="38"/>
    </location>
</feature>
<dbReference type="PANTHER" id="PTHR21666">
    <property type="entry name" value="PEPTIDASE-RELATED"/>
    <property type="match status" value="1"/>
</dbReference>
<feature type="compositionally biased region" description="Low complexity" evidence="1">
    <location>
        <begin position="91"/>
        <end position="104"/>
    </location>
</feature>
<proteinExistence type="predicted"/>
<reference evidence="4 5" key="1">
    <citation type="submission" date="2021-03" db="EMBL/GenBank/DDBJ databases">
        <title>Caproiciproducens sp. nov. isolated from feces of cow.</title>
        <authorList>
            <person name="Choi J.-Y."/>
        </authorList>
    </citation>
    <scope>NUCLEOTIDE SEQUENCE [LARGE SCALE GENOMIC DNA]</scope>
    <source>
        <strain evidence="4 5">AGMB10547</strain>
    </source>
</reference>